<accession>A0A9P0FS68</accession>
<feature type="transmembrane region" description="Helical" evidence="2">
    <location>
        <begin position="175"/>
        <end position="194"/>
    </location>
</feature>
<keyword evidence="2" id="KW-0812">Transmembrane</keyword>
<name>A0A9P0FS68_CHRIL</name>
<keyword evidence="2" id="KW-0472">Membrane</keyword>
<feature type="compositionally biased region" description="Basic and acidic residues" evidence="1">
    <location>
        <begin position="20"/>
        <end position="33"/>
    </location>
</feature>
<proteinExistence type="predicted"/>
<evidence type="ECO:0000256" key="2">
    <source>
        <dbReference type="SAM" id="Phobius"/>
    </source>
</evidence>
<dbReference type="AlphaFoldDB" id="A0A9P0FS68"/>
<feature type="region of interest" description="Disordered" evidence="1">
    <location>
        <begin position="1"/>
        <end position="71"/>
    </location>
</feature>
<reference evidence="3" key="1">
    <citation type="submission" date="2021-12" db="EMBL/GenBank/DDBJ databases">
        <authorList>
            <person name="King R."/>
        </authorList>
    </citation>
    <scope>NUCLEOTIDE SEQUENCE</scope>
</reference>
<keyword evidence="2" id="KW-1133">Transmembrane helix</keyword>
<feature type="compositionally biased region" description="Basic residues" evidence="1">
    <location>
        <begin position="60"/>
        <end position="70"/>
    </location>
</feature>
<protein>
    <submittedName>
        <fullName evidence="3">Uncharacterized protein</fullName>
    </submittedName>
</protein>
<evidence type="ECO:0000313" key="4">
    <source>
        <dbReference type="Proteomes" id="UP001154114"/>
    </source>
</evidence>
<keyword evidence="4" id="KW-1185">Reference proteome</keyword>
<evidence type="ECO:0000256" key="1">
    <source>
        <dbReference type="SAM" id="MobiDB-lite"/>
    </source>
</evidence>
<dbReference type="Proteomes" id="UP001154114">
    <property type="component" value="Chromosome 19"/>
</dbReference>
<gene>
    <name evidence="3" type="ORF">CINC_LOCUS5119</name>
</gene>
<dbReference type="EMBL" id="LR824022">
    <property type="protein sequence ID" value="CAH0591477.1"/>
    <property type="molecule type" value="Genomic_DNA"/>
</dbReference>
<evidence type="ECO:0000313" key="3">
    <source>
        <dbReference type="EMBL" id="CAH0591477.1"/>
    </source>
</evidence>
<organism evidence="3 4">
    <name type="scientific">Chrysodeixis includens</name>
    <name type="common">Soybean looper</name>
    <name type="synonym">Pseudoplusia includens</name>
    <dbReference type="NCBI Taxonomy" id="689277"/>
    <lineage>
        <taxon>Eukaryota</taxon>
        <taxon>Metazoa</taxon>
        <taxon>Ecdysozoa</taxon>
        <taxon>Arthropoda</taxon>
        <taxon>Hexapoda</taxon>
        <taxon>Insecta</taxon>
        <taxon>Pterygota</taxon>
        <taxon>Neoptera</taxon>
        <taxon>Endopterygota</taxon>
        <taxon>Lepidoptera</taxon>
        <taxon>Glossata</taxon>
        <taxon>Ditrysia</taxon>
        <taxon>Noctuoidea</taxon>
        <taxon>Noctuidae</taxon>
        <taxon>Plusiinae</taxon>
        <taxon>Chrysodeixis</taxon>
    </lineage>
</organism>
<sequence length="199" mass="23220">MKVKGGAAPRTSTITKKPSCKKDASNVEVRKMPEGQPATPPRSKNKRRYQNVSFPANGEKKKKKKKKKKNLSSDYFHAGVKAGKPKNYLSKFFFRQLCRALRHNSDFRHDFQPYIHLFLLNYRTHIRLTYILLTTACTYTLHIPNSHVRSAILTIRILIFLLSRRRNCNPYTPTYFIITYLLHTTYYTIIIIQTSQPPT</sequence>